<evidence type="ECO:0000259" key="2">
    <source>
        <dbReference type="PROSITE" id="PS50086"/>
    </source>
</evidence>
<feature type="region of interest" description="Disordered" evidence="1">
    <location>
        <begin position="461"/>
        <end position="530"/>
    </location>
</feature>
<dbReference type="InterPro" id="IPR035969">
    <property type="entry name" value="Rab-GAP_TBC_sf"/>
</dbReference>
<name>A0A2C6LAP5_9APIC</name>
<dbReference type="VEuPathDB" id="ToxoDB:CSUI_001740"/>
<feature type="region of interest" description="Disordered" evidence="1">
    <location>
        <begin position="591"/>
        <end position="724"/>
    </location>
</feature>
<feature type="compositionally biased region" description="Basic residues" evidence="1">
    <location>
        <begin position="674"/>
        <end position="691"/>
    </location>
</feature>
<dbReference type="RefSeq" id="XP_067926081.1">
    <property type="nucleotide sequence ID" value="XM_068061945.1"/>
</dbReference>
<dbReference type="PANTHER" id="PTHR22957">
    <property type="entry name" value="TBC1 DOMAIN FAMILY MEMBER GTPASE-ACTIVATING PROTEIN"/>
    <property type="match status" value="1"/>
</dbReference>
<dbReference type="GO" id="GO:0005096">
    <property type="term" value="F:GTPase activator activity"/>
    <property type="evidence" value="ECO:0007669"/>
    <property type="project" value="TreeGrafter"/>
</dbReference>
<feature type="compositionally biased region" description="Low complexity" evidence="1">
    <location>
        <begin position="491"/>
        <end position="501"/>
    </location>
</feature>
<feature type="compositionally biased region" description="Gly residues" evidence="1">
    <location>
        <begin position="502"/>
        <end position="514"/>
    </location>
</feature>
<reference evidence="3 4" key="1">
    <citation type="journal article" date="2017" name="Int. J. Parasitol.">
        <title>The genome of the protozoan parasite Cystoisospora suis and a reverse vaccinology approach to identify vaccine candidates.</title>
        <authorList>
            <person name="Palmieri N."/>
            <person name="Shrestha A."/>
            <person name="Ruttkowski B."/>
            <person name="Beck T."/>
            <person name="Vogl C."/>
            <person name="Tomley F."/>
            <person name="Blake D.P."/>
            <person name="Joachim A."/>
        </authorList>
    </citation>
    <scope>NUCLEOTIDE SEQUENCE [LARGE SCALE GENOMIC DNA]</scope>
    <source>
        <strain evidence="3 4">Wien I</strain>
    </source>
</reference>
<feature type="compositionally biased region" description="Polar residues" evidence="1">
    <location>
        <begin position="255"/>
        <end position="269"/>
    </location>
</feature>
<feature type="compositionally biased region" description="Low complexity" evidence="1">
    <location>
        <begin position="607"/>
        <end position="621"/>
    </location>
</feature>
<feature type="compositionally biased region" description="Low complexity" evidence="1">
    <location>
        <begin position="648"/>
        <end position="658"/>
    </location>
</feature>
<feature type="compositionally biased region" description="Polar residues" evidence="1">
    <location>
        <begin position="814"/>
        <end position="823"/>
    </location>
</feature>
<dbReference type="GeneID" id="94425156"/>
<feature type="region of interest" description="Disordered" evidence="1">
    <location>
        <begin position="1"/>
        <end position="56"/>
    </location>
</feature>
<proteinExistence type="predicted"/>
<evidence type="ECO:0000313" key="4">
    <source>
        <dbReference type="Proteomes" id="UP000221165"/>
    </source>
</evidence>
<accession>A0A2C6LAP5</accession>
<evidence type="ECO:0000256" key="1">
    <source>
        <dbReference type="SAM" id="MobiDB-lite"/>
    </source>
</evidence>
<keyword evidence="4" id="KW-1185">Reference proteome</keyword>
<dbReference type="InterPro" id="IPR000195">
    <property type="entry name" value="Rab-GAP-TBC_dom"/>
</dbReference>
<protein>
    <submittedName>
        <fullName evidence="3">Tbc1 domain family member 5</fullName>
    </submittedName>
</protein>
<feature type="compositionally biased region" description="Low complexity" evidence="1">
    <location>
        <begin position="515"/>
        <end position="525"/>
    </location>
</feature>
<dbReference type="PROSITE" id="PS50086">
    <property type="entry name" value="TBC_RABGAP"/>
    <property type="match status" value="1"/>
</dbReference>
<comment type="caution">
    <text evidence="3">The sequence shown here is derived from an EMBL/GenBank/DDBJ whole genome shotgun (WGS) entry which is preliminary data.</text>
</comment>
<feature type="compositionally biased region" description="Low complexity" evidence="1">
    <location>
        <begin position="755"/>
        <end position="764"/>
    </location>
</feature>
<dbReference type="Proteomes" id="UP000221165">
    <property type="component" value="Unassembled WGS sequence"/>
</dbReference>
<feature type="region of interest" description="Disordered" evidence="1">
    <location>
        <begin position="255"/>
        <end position="278"/>
    </location>
</feature>
<evidence type="ECO:0000313" key="3">
    <source>
        <dbReference type="EMBL" id="PHJ24408.1"/>
    </source>
</evidence>
<dbReference type="OrthoDB" id="331738at2759"/>
<feature type="compositionally biased region" description="Acidic residues" evidence="1">
    <location>
        <begin position="42"/>
        <end position="51"/>
    </location>
</feature>
<feature type="region of interest" description="Disordered" evidence="1">
    <location>
        <begin position="947"/>
        <end position="1005"/>
    </location>
</feature>
<gene>
    <name evidence="3" type="ORF">CSUI_001740</name>
</gene>
<dbReference type="AlphaFoldDB" id="A0A2C6LAP5"/>
<sequence>MSSPLTPSAAGSGPLVPAASYPTYPSSAPSCVDDSIHAPEGEGGEEEDDDGLPPLTSADYVRLFEASISVSLNQQAEMLLMTGGGVGHHFTSATPEGCAPEEDIGTLSHTQPSILRRIVWQRFLGLLHGDNPLEWEKQVKANRAFYVKLQEEQQLSAKRLTSLDPQRFHPLASTADNPWSQKQQNDCLLEEIWKDIERTFADRALFCRDTTRKSLQRILFMWSRQNQDVSYKQGMNELLAIFYLICSRENLGASTASHPKSVDKQTSMGPSPEASPVSEPMRVLLSGGLDDIEADTFSLFNTLMNTFLMKAAYLPAPPPPSKPAMSSVHTNLLKGSGPLGRTLVGSSVGVGAAASLSNQPQQSAILWRCSYIFDTLLRKTDSVLYAHLKEIDIQPQLFLLRWLRLLFSREFHVQDTLLIWDALFADAYLQNPLNDASQHHPALATGSSPSISSSLTRASTTAGITSHTSTPTATRTLGGASTRGGTDLLHSSSTTRFSSSMGGSGPLPLGGVGLGVSSQSSSSSSHQPDKLGAAASAKLPLTDYFALAMLKFVRENLLDSDETLCLRRLLKFPPIESLQPLILLALSLRSGQRRKRQNETSRGDAVSPTISPSSGGSASRTGRGGGASSSSARQEDNEGLYKLSPDGSSMLSSSSSSSPFGHENINGSQGDERRKHHHSHADHCASTRKHTTTPLSPNTSELHKSSSHTSISSSSRQGGGPIHVVGGGGLAACVVTSSTTPQAQHPMMEGGKAPSSQSGMNSPSSHHHHRHSKPPFPRKHEEDGLDADHRRRTKGTETQVLVDHHRKQRGEGTIHSSRTSLSGTALGQHVADIVATLQEAATTEAQMEKVNGCHGISSAGAPSSSHTVSLLLSSALSRLVLVQRVLEGDVEYNPSLFADSTGELTRSRVGNGDASADVIEGSSGSSCKASGIEPTILGAEEIYGSEGARRLDDDRDSYGRENSKKMADNKTARRSVSPLPVVSGSPSTSTVFSPGASEGIRPTLL</sequence>
<feature type="compositionally biased region" description="Basic and acidic residues" evidence="1">
    <location>
        <begin position="778"/>
        <end position="789"/>
    </location>
</feature>
<dbReference type="SMART" id="SM00164">
    <property type="entry name" value="TBC"/>
    <property type="match status" value="1"/>
</dbReference>
<feature type="compositionally biased region" description="Low complexity" evidence="1">
    <location>
        <begin position="461"/>
        <end position="476"/>
    </location>
</feature>
<dbReference type="Pfam" id="PF00566">
    <property type="entry name" value="RabGAP-TBC"/>
    <property type="match status" value="2"/>
</dbReference>
<feature type="compositionally biased region" description="Basic and acidic residues" evidence="1">
    <location>
        <begin position="947"/>
        <end position="971"/>
    </location>
</feature>
<dbReference type="Gene3D" id="1.10.472.80">
    <property type="entry name" value="Ypt/Rab-GAP domain of gyp1p, domain 3"/>
    <property type="match status" value="1"/>
</dbReference>
<feature type="region of interest" description="Disordered" evidence="1">
    <location>
        <begin position="738"/>
        <end position="823"/>
    </location>
</feature>
<dbReference type="EMBL" id="MIGC01000695">
    <property type="protein sequence ID" value="PHJ24408.1"/>
    <property type="molecule type" value="Genomic_DNA"/>
</dbReference>
<feature type="compositionally biased region" description="Low complexity" evidence="1">
    <location>
        <begin position="17"/>
        <end position="30"/>
    </location>
</feature>
<feature type="domain" description="Rab-GAP TBC" evidence="2">
    <location>
        <begin position="110"/>
        <end position="427"/>
    </location>
</feature>
<dbReference type="SUPFAM" id="SSF47923">
    <property type="entry name" value="Ypt/Rab-GAP domain of gyp1p"/>
    <property type="match status" value="2"/>
</dbReference>
<dbReference type="Gene3D" id="1.10.8.270">
    <property type="entry name" value="putative rabgap domain of human tbc1 domain family member 14 like domains"/>
    <property type="match status" value="1"/>
</dbReference>
<feature type="compositionally biased region" description="Basic residues" evidence="1">
    <location>
        <begin position="765"/>
        <end position="777"/>
    </location>
</feature>
<organism evidence="3 4">
    <name type="scientific">Cystoisospora suis</name>
    <dbReference type="NCBI Taxonomy" id="483139"/>
    <lineage>
        <taxon>Eukaryota</taxon>
        <taxon>Sar</taxon>
        <taxon>Alveolata</taxon>
        <taxon>Apicomplexa</taxon>
        <taxon>Conoidasida</taxon>
        <taxon>Coccidia</taxon>
        <taxon>Eucoccidiorida</taxon>
        <taxon>Eimeriorina</taxon>
        <taxon>Sarcocystidae</taxon>
        <taxon>Cystoisospora</taxon>
    </lineage>
</organism>
<feature type="compositionally biased region" description="Low complexity" evidence="1">
    <location>
        <begin position="975"/>
        <end position="995"/>
    </location>
</feature>